<keyword evidence="5" id="KW-1185">Reference proteome</keyword>
<feature type="domain" description="Peptidase C14 caspase" evidence="1">
    <location>
        <begin position="5"/>
        <end position="223"/>
    </location>
</feature>
<dbReference type="InterPro" id="IPR029030">
    <property type="entry name" value="Caspase-like_dom_sf"/>
</dbReference>
<feature type="domain" description="wHTH-Hsp90 Na associated" evidence="3">
    <location>
        <begin position="1312"/>
        <end position="1360"/>
    </location>
</feature>
<dbReference type="SUPFAM" id="SSF55874">
    <property type="entry name" value="ATPase domain of HSP90 chaperone/DNA topoisomerase II/histidine kinase"/>
    <property type="match status" value="1"/>
</dbReference>
<sequence>MSGGRRRALLIGVSAYPQLDAPNLREDFPNLPFARNDVATLRTALLNSGYLPDHVTVLDDEEETSAGTIYDELGRFLNACEDGDVGLVYFSGHGVRFGDTDYLLPGDVRARWGADEQRTLRPQGLIEIVPDELLAPLRSNATVMLCFDACRSSGDTPPATFEAIKISRAWDNVVVLSACAPGEEALGHADDGSVLARALSETLLPTSSARTFRQVIERVEQRAEEIAANYRYSRPPRAVHRWLGGDATGGAHADVALCNADPSGGPWTDAVLRSNLWERTDGTPGQRTTAKEHLADVVKKTVAIRRRRNPESDPWDDEQVPQRLIERLDQLVDASGARLSLIETVVLLGAPFLREAALSCGLAALRTTLDDHGLDGTPPDEDGFAAHLERDMGDVRRAHRQIEATRRTLLRREEKEDAAGAEYWLRHRFLADWDLLWEQGRTDAELDSLRAAVDLLVRAAESAAGLTLGPDERAELRHAVVKVVSQLGTGTPADSVAPDGTSWDTEPGLCAYLCGEPERWSWRPRELATLLHLAGLLALDPRMLDGVLIDHLGPREPTQVRPKGIIGEIAANSGFLPVEAPAPEAPDGTEPAGLPGRAPGSSWRLVFKCTSAALFTALERLAARIAAESEATRRGLGTLRSGDLLFGLPQMVKTEGLLPRNHGFDKPPPRFRLAEDEVKPLIMGTQLYGDRMLAVRELYQNALDACRVRQARRRYADRVRQTPGQTEPEQLADCTIRFTQATEAGRTYIECEDDGVGMTAEELRDLFAQAGRRSEQSSARMREMRRWRRRGITTELNSRFGIGVFSYFMLAEEVEVTTRAVDVNGHRLLDGHRATVTAGSGLMHLNREERELPNGGTRVRLYLHDDSETDEQPPSLIQALREFLWYSPVKVIARENGGDPAEWQPGELYGDSSLPGARIPAGEGVWWVQGKGMLLADGLLVSEAERPEGYVVNLRGRHRPELSVDRNRFLGYDEQRVEEDLKEAVPALVGSAWRPFPLEWLWNLADAWPRLAEEVLGHLMDHDVPVSVPDDLRGGDWAYEPRRVTLRTAGCLPVDDQVLKDDARQVLLDAGFFGAWRISALGVKHHQETVVPHEGFPRPEPLDAVLFRHMPDESIREPLRAAADTGRPLREVVRLLRRYALTGVPVPEVADVRALTGFVPKRLATVLYQDIQDATGPGAPYERDAVDQSVRQAMVRVSGQEKVTLGALAELLGQLSALDPSIPAAPDLKGLAAHRVDARERRVLLNDVLTRERYAIAATHSAWPFDGLVRPVDVAYRAVQTGIPPAEIEAVVRRFEPLGYRLAGPDLPALLDEPQLTALSRDLDAQPPFLTPEPIGLRHLVRLAARRRQTVGATAGWLAGWAGALGVEVADPGPLASFLPPAWCERLPTQQSDESRTGDGGGTGPRPVFAWTVLAVIEDLGDDSSGDQHIATVTALADAGVVEPRSLDAVRTLLSAPRSARGLWSRGLTVNGSRRSVFNVSANVGLYGRLEPSAVLYMAVDLHDSLGDAAERLRRQTAAYDFHVPEVPADVADLQPSHAVRQALCATPGSWEAFVSLRDLVLYANSTGTDLATAAADLNAYRSLGAPTVPVPPGFVRPEEPLERDEAAEYALFQPCLEDSWTLTPLALVVAAGRLGGGLRETYRRLEPFTRIGLDVPFAEPDCDRVPDWRDVVLLTVRLTGREPALSGDVTADQLRLAAEETDLTEDDVRVRLADYAPLFGFRIPPHERT</sequence>
<evidence type="ECO:0000259" key="3">
    <source>
        <dbReference type="Pfam" id="PF24410"/>
    </source>
</evidence>
<proteinExistence type="predicted"/>
<dbReference type="EMBL" id="JBICYV010000007">
    <property type="protein sequence ID" value="MFG3011894.1"/>
    <property type="molecule type" value="Genomic_DNA"/>
</dbReference>
<dbReference type="Proteomes" id="UP001604267">
    <property type="component" value="Unassembled WGS sequence"/>
</dbReference>
<comment type="caution">
    <text evidence="4">The sequence shown here is derived from an EMBL/GenBank/DDBJ whole genome shotgun (WGS) entry which is preliminary data.</text>
</comment>
<dbReference type="RefSeq" id="WP_392818010.1">
    <property type="nucleotide sequence ID" value="NZ_JBICYV010000007.1"/>
</dbReference>
<evidence type="ECO:0000259" key="2">
    <source>
        <dbReference type="Pfam" id="PF24401"/>
    </source>
</evidence>
<dbReference type="InterPro" id="IPR020575">
    <property type="entry name" value="Hsp90_N"/>
</dbReference>
<feature type="domain" description="iHD-CE" evidence="2">
    <location>
        <begin position="267"/>
        <end position="659"/>
    </location>
</feature>
<evidence type="ECO:0000313" key="4">
    <source>
        <dbReference type="EMBL" id="MFG3011894.1"/>
    </source>
</evidence>
<dbReference type="Pfam" id="PF24410">
    <property type="entry name" value="wHTH-HSP90_Na-assoc"/>
    <property type="match status" value="2"/>
</dbReference>
<dbReference type="Pfam" id="PF00656">
    <property type="entry name" value="Peptidase_C14"/>
    <property type="match status" value="1"/>
</dbReference>
<gene>
    <name evidence="4" type="ORF">ACGFZB_15775</name>
</gene>
<dbReference type="InterPro" id="IPR036890">
    <property type="entry name" value="HATPase_C_sf"/>
</dbReference>
<dbReference type="Gene3D" id="3.40.50.1460">
    <property type="match status" value="1"/>
</dbReference>
<dbReference type="Pfam" id="PF13589">
    <property type="entry name" value="HATPase_c_3"/>
    <property type="match status" value="1"/>
</dbReference>
<feature type="domain" description="wHTH-Hsp90 Na associated" evidence="3">
    <location>
        <begin position="1666"/>
        <end position="1722"/>
    </location>
</feature>
<dbReference type="Pfam" id="PF24401">
    <property type="entry name" value="iHD-CE"/>
    <property type="match status" value="1"/>
</dbReference>
<organism evidence="4 5">
    <name type="scientific">Streptomyces cinerochromogenes</name>
    <dbReference type="NCBI Taxonomy" id="66422"/>
    <lineage>
        <taxon>Bacteria</taxon>
        <taxon>Bacillati</taxon>
        <taxon>Actinomycetota</taxon>
        <taxon>Actinomycetes</taxon>
        <taxon>Kitasatosporales</taxon>
        <taxon>Streptomycetaceae</taxon>
        <taxon>Streptomyces</taxon>
    </lineage>
</organism>
<dbReference type="InterPro" id="IPR056507">
    <property type="entry name" value="wHTH-HSP90_Na-assoc"/>
</dbReference>
<name>A0ABW7B3Z5_9ACTN</name>
<dbReference type="PANTHER" id="PTHR22576:SF37">
    <property type="entry name" value="MUCOSA-ASSOCIATED LYMPHOID TISSUE LYMPHOMA TRANSLOCATION PROTEIN 1"/>
    <property type="match status" value="1"/>
</dbReference>
<dbReference type="InterPro" id="IPR052039">
    <property type="entry name" value="Caspase-related_regulators"/>
</dbReference>
<dbReference type="SUPFAM" id="SSF52129">
    <property type="entry name" value="Caspase-like"/>
    <property type="match status" value="1"/>
</dbReference>
<dbReference type="PRINTS" id="PR00775">
    <property type="entry name" value="HEATSHOCK90"/>
</dbReference>
<dbReference type="InterPro" id="IPR011600">
    <property type="entry name" value="Pept_C14_caspase"/>
</dbReference>
<dbReference type="Gene3D" id="3.30.565.10">
    <property type="entry name" value="Histidine kinase-like ATPase, C-terminal domain"/>
    <property type="match status" value="1"/>
</dbReference>
<accession>A0ABW7B3Z5</accession>
<evidence type="ECO:0000259" key="1">
    <source>
        <dbReference type="Pfam" id="PF00656"/>
    </source>
</evidence>
<dbReference type="InterPro" id="IPR056506">
    <property type="entry name" value="iHD-CE"/>
</dbReference>
<reference evidence="4 5" key="1">
    <citation type="submission" date="2024-10" db="EMBL/GenBank/DDBJ databases">
        <title>The Natural Products Discovery Center: Release of the First 8490 Sequenced Strains for Exploring Actinobacteria Biosynthetic Diversity.</title>
        <authorList>
            <person name="Kalkreuter E."/>
            <person name="Kautsar S.A."/>
            <person name="Yang D."/>
            <person name="Bader C.D."/>
            <person name="Teijaro C.N."/>
            <person name="Fluegel L."/>
            <person name="Davis C.M."/>
            <person name="Simpson J.R."/>
            <person name="Lauterbach L."/>
            <person name="Steele A.D."/>
            <person name="Gui C."/>
            <person name="Meng S."/>
            <person name="Li G."/>
            <person name="Viehrig K."/>
            <person name="Ye F."/>
            <person name="Su P."/>
            <person name="Kiefer A.F."/>
            <person name="Nichols A."/>
            <person name="Cepeda A.J."/>
            <person name="Yan W."/>
            <person name="Fan B."/>
            <person name="Jiang Y."/>
            <person name="Adhikari A."/>
            <person name="Zheng C.-J."/>
            <person name="Schuster L."/>
            <person name="Cowan T.M."/>
            <person name="Smanski M.J."/>
            <person name="Chevrette M.G."/>
            <person name="De Carvalho L.P.S."/>
            <person name="Shen B."/>
        </authorList>
    </citation>
    <scope>NUCLEOTIDE SEQUENCE [LARGE SCALE GENOMIC DNA]</scope>
    <source>
        <strain evidence="4 5">NPDC048320</strain>
    </source>
</reference>
<dbReference type="PANTHER" id="PTHR22576">
    <property type="entry name" value="MUCOSA ASSOCIATED LYMPHOID TISSUE LYMPHOMA TRANSLOCATION PROTEIN 1/PARACASPASE"/>
    <property type="match status" value="1"/>
</dbReference>
<evidence type="ECO:0000313" key="5">
    <source>
        <dbReference type="Proteomes" id="UP001604267"/>
    </source>
</evidence>
<protein>
    <submittedName>
        <fullName evidence="4">Caspase family protein</fullName>
    </submittedName>
</protein>